<evidence type="ECO:0000256" key="1">
    <source>
        <dbReference type="ARBA" id="ARBA00001602"/>
    </source>
</evidence>
<dbReference type="InterPro" id="IPR004391">
    <property type="entry name" value="Glu_race"/>
</dbReference>
<dbReference type="Gene3D" id="3.40.50.1860">
    <property type="match status" value="2"/>
</dbReference>
<comment type="similarity">
    <text evidence="7">Belongs to the aspartate/glutamate racemases family.</text>
</comment>
<dbReference type="AlphaFoldDB" id="A0A1T4JUY5"/>
<evidence type="ECO:0000256" key="2">
    <source>
        <dbReference type="ARBA" id="ARBA00013090"/>
    </source>
</evidence>
<comment type="catalytic activity">
    <reaction evidence="1 7">
        <text>L-glutamate = D-glutamate</text>
        <dbReference type="Rhea" id="RHEA:12813"/>
        <dbReference type="ChEBI" id="CHEBI:29985"/>
        <dbReference type="ChEBI" id="CHEBI:29986"/>
        <dbReference type="EC" id="5.1.1.3"/>
    </reaction>
</comment>
<evidence type="ECO:0000313" key="9">
    <source>
        <dbReference type="Proteomes" id="UP000190657"/>
    </source>
</evidence>
<feature type="binding site" evidence="7">
    <location>
        <begin position="42"/>
        <end position="43"/>
    </location>
    <ligand>
        <name>substrate</name>
    </ligand>
</feature>
<sequence>MNNNPIGFLDSGIGGVTVLREAVKLLPNENYFFFSDSAHNPYGDKTDEEIIARCDEIVSLMLQKNCKAVVLACNTASAKAGSFLREKYSLPIIAIEPAYKMVHDINPDGATLVMATKGTIESEKFHRLFYKYYNENTALMPCVGLADIIEQGDKEKIKAYLKEALSDYVGLIDNVVLGCTHYPLIKDEISAVLGDVKFFDGSVGVSKQLKRVLAKDDLLSSSQAPASIEFFDSSTDETTRIAKQKRFFEFLK</sequence>
<keyword evidence="4 7" id="KW-0573">Peptidoglycan synthesis</keyword>
<dbReference type="GO" id="GO:0008360">
    <property type="term" value="P:regulation of cell shape"/>
    <property type="evidence" value="ECO:0007669"/>
    <property type="project" value="UniProtKB-KW"/>
</dbReference>
<evidence type="ECO:0000256" key="3">
    <source>
        <dbReference type="ARBA" id="ARBA00022960"/>
    </source>
</evidence>
<dbReference type="Proteomes" id="UP000190657">
    <property type="component" value="Unassembled WGS sequence"/>
</dbReference>
<name>A0A1T4JUY5_9FIRM</name>
<dbReference type="InterPro" id="IPR018187">
    <property type="entry name" value="Asp/Glu_racemase_AS_1"/>
</dbReference>
<evidence type="ECO:0000256" key="6">
    <source>
        <dbReference type="ARBA" id="ARBA00023316"/>
    </source>
</evidence>
<evidence type="ECO:0000256" key="4">
    <source>
        <dbReference type="ARBA" id="ARBA00022984"/>
    </source>
</evidence>
<protein>
    <recommendedName>
        <fullName evidence="2 7">Glutamate racemase</fullName>
        <ecNumber evidence="2 7">5.1.1.3</ecNumber>
    </recommendedName>
</protein>
<reference evidence="8 9" key="1">
    <citation type="submission" date="2017-02" db="EMBL/GenBank/DDBJ databases">
        <authorList>
            <person name="Peterson S.W."/>
        </authorList>
    </citation>
    <scope>NUCLEOTIDE SEQUENCE [LARGE SCALE GENOMIC DNA]</scope>
    <source>
        <strain evidence="8 9">ATCC 51222</strain>
    </source>
</reference>
<comment type="function">
    <text evidence="7">Provides the (R)-glutamate required for cell wall biosynthesis.</text>
</comment>
<evidence type="ECO:0000313" key="8">
    <source>
        <dbReference type="EMBL" id="SJZ33877.1"/>
    </source>
</evidence>
<keyword evidence="5 7" id="KW-0413">Isomerase</keyword>
<evidence type="ECO:0000256" key="7">
    <source>
        <dbReference type="HAMAP-Rule" id="MF_00258"/>
    </source>
</evidence>
<dbReference type="PROSITE" id="PS00924">
    <property type="entry name" value="ASP_GLU_RACEMASE_2"/>
    <property type="match status" value="1"/>
</dbReference>
<dbReference type="EC" id="5.1.1.3" evidence="2 7"/>
<dbReference type="HAMAP" id="MF_00258">
    <property type="entry name" value="Glu_racemase"/>
    <property type="match status" value="1"/>
</dbReference>
<dbReference type="InterPro" id="IPR001920">
    <property type="entry name" value="Asp/Glu_race"/>
</dbReference>
<evidence type="ECO:0000256" key="5">
    <source>
        <dbReference type="ARBA" id="ARBA00023235"/>
    </source>
</evidence>
<dbReference type="GO" id="GO:0008881">
    <property type="term" value="F:glutamate racemase activity"/>
    <property type="evidence" value="ECO:0007669"/>
    <property type="project" value="UniProtKB-UniRule"/>
</dbReference>
<dbReference type="OrthoDB" id="9801055at2"/>
<keyword evidence="9" id="KW-1185">Reference proteome</keyword>
<dbReference type="Pfam" id="PF01177">
    <property type="entry name" value="Asp_Glu_race"/>
    <property type="match status" value="1"/>
</dbReference>
<accession>A0A1T4JUY5</accession>
<dbReference type="NCBIfam" id="TIGR00067">
    <property type="entry name" value="glut_race"/>
    <property type="match status" value="1"/>
</dbReference>
<dbReference type="PANTHER" id="PTHR21198">
    <property type="entry name" value="GLUTAMATE RACEMASE"/>
    <property type="match status" value="1"/>
</dbReference>
<dbReference type="EMBL" id="FUWW01000001">
    <property type="protein sequence ID" value="SJZ33877.1"/>
    <property type="molecule type" value="Genomic_DNA"/>
</dbReference>
<dbReference type="PANTHER" id="PTHR21198:SF3">
    <property type="entry name" value="GLUTAMATE RACEMASE"/>
    <property type="match status" value="1"/>
</dbReference>
<dbReference type="GO" id="GO:0009252">
    <property type="term" value="P:peptidoglycan biosynthetic process"/>
    <property type="evidence" value="ECO:0007669"/>
    <property type="project" value="UniProtKB-UniRule"/>
</dbReference>
<organism evidence="8 9">
    <name type="scientific">Eubacterium coprostanoligenes</name>
    <dbReference type="NCBI Taxonomy" id="290054"/>
    <lineage>
        <taxon>Bacteria</taxon>
        <taxon>Bacillati</taxon>
        <taxon>Bacillota</taxon>
        <taxon>Clostridia</taxon>
        <taxon>Eubacteriales</taxon>
        <taxon>Eubacteriaceae</taxon>
        <taxon>Eubacterium</taxon>
    </lineage>
</organism>
<keyword evidence="6 7" id="KW-0961">Cell wall biogenesis/degradation</keyword>
<dbReference type="PROSITE" id="PS00923">
    <property type="entry name" value="ASP_GLU_RACEMASE_1"/>
    <property type="match status" value="1"/>
</dbReference>
<dbReference type="STRING" id="290054.SAMN02745114_00116"/>
<proteinExistence type="inferred from homology"/>
<feature type="binding site" evidence="7">
    <location>
        <begin position="180"/>
        <end position="181"/>
    </location>
    <ligand>
        <name>substrate</name>
    </ligand>
</feature>
<feature type="binding site" evidence="7">
    <location>
        <begin position="10"/>
        <end position="11"/>
    </location>
    <ligand>
        <name>substrate</name>
    </ligand>
</feature>
<feature type="active site" description="Proton donor/acceptor" evidence="7">
    <location>
        <position position="73"/>
    </location>
</feature>
<keyword evidence="3 7" id="KW-0133">Cell shape</keyword>
<dbReference type="UniPathway" id="UPA00219"/>
<dbReference type="RefSeq" id="WP_078767631.1">
    <property type="nucleotide sequence ID" value="NZ_FUWW01000001.1"/>
</dbReference>
<dbReference type="InterPro" id="IPR033134">
    <property type="entry name" value="Asp/Glu_racemase_AS_2"/>
</dbReference>
<comment type="pathway">
    <text evidence="7">Cell wall biogenesis; peptidoglycan biosynthesis.</text>
</comment>
<dbReference type="InterPro" id="IPR015942">
    <property type="entry name" value="Asp/Glu/hydantoin_racemase"/>
</dbReference>
<dbReference type="SUPFAM" id="SSF53681">
    <property type="entry name" value="Aspartate/glutamate racemase"/>
    <property type="match status" value="2"/>
</dbReference>
<feature type="active site" description="Proton donor/acceptor" evidence="7">
    <location>
        <position position="179"/>
    </location>
</feature>
<gene>
    <name evidence="7" type="primary">murI</name>
    <name evidence="8" type="ORF">SAMN02745114_00116</name>
</gene>
<feature type="binding site" evidence="7">
    <location>
        <begin position="74"/>
        <end position="75"/>
    </location>
    <ligand>
        <name>substrate</name>
    </ligand>
</feature>
<dbReference type="GO" id="GO:0071555">
    <property type="term" value="P:cell wall organization"/>
    <property type="evidence" value="ECO:0007669"/>
    <property type="project" value="UniProtKB-KW"/>
</dbReference>